<proteinExistence type="predicted"/>
<dbReference type="AlphaFoldDB" id="A0A0B4XEJ3"/>
<evidence type="ECO:0000256" key="2">
    <source>
        <dbReference type="ARBA" id="ARBA00022679"/>
    </source>
</evidence>
<dbReference type="InterPro" id="IPR004839">
    <property type="entry name" value="Aminotransferase_I/II_large"/>
</dbReference>
<keyword evidence="3" id="KW-0663">Pyridoxal phosphate</keyword>
<dbReference type="InterPro" id="IPR050087">
    <property type="entry name" value="AON_synthase_class-II"/>
</dbReference>
<evidence type="ECO:0000256" key="3">
    <source>
        <dbReference type="ARBA" id="ARBA00022898"/>
    </source>
</evidence>
<dbReference type="GO" id="GO:0030170">
    <property type="term" value="F:pyridoxal phosphate binding"/>
    <property type="evidence" value="ECO:0007669"/>
    <property type="project" value="InterPro"/>
</dbReference>
<gene>
    <name evidence="5" type="primary">bioF</name>
    <name evidence="5" type="ORF">RGR602_PC01480</name>
</gene>
<dbReference type="GO" id="GO:0009102">
    <property type="term" value="P:biotin biosynthetic process"/>
    <property type="evidence" value="ECO:0007669"/>
    <property type="project" value="TreeGrafter"/>
</dbReference>
<keyword evidence="2 5" id="KW-0808">Transferase</keyword>
<dbReference type="KEGG" id="rga:RGR602_PC01480"/>
<keyword evidence="6" id="KW-1185">Reference proteome</keyword>
<sequence>MRFAGLARYERTLAGLERKGRARALIGQSGIDFTSNDYLGLAQSERLKNAIAEAIGRGVAVGAGGSRLLRGNHPEHEALEEQAATYFGTERVVYFGSGYAANFAVFSTLPQREDIIIHDALIHASAHEGIAASKARAMSVAHNDVGAFDEAIKRWRRSGGTGRAWIAVESLYSMDGDRAPLAQLASIANAHDAFLVVDEAHATGVFGPGGRGFSAGLEVQDNLIVLHTCGKALGVAGALLSASAVICDYLVNRARGFIYSTAPSPLMAAAVGEALRVLGDEPQRRAELDKLRAFANSALAAATGAKGSGSQILPVMIGDNARAVAIAAHMRDQGFDIRAIRPPTVPEGTARLRIAITLNVNSSMISSMFEQLAAVLADQERS</sequence>
<organism evidence="5 6">
    <name type="scientific">Rhizobium gallicum bv. gallicum R602sp</name>
    <dbReference type="NCBI Taxonomy" id="1041138"/>
    <lineage>
        <taxon>Bacteria</taxon>
        <taxon>Pseudomonadati</taxon>
        <taxon>Pseudomonadota</taxon>
        <taxon>Alphaproteobacteria</taxon>
        <taxon>Hyphomicrobiales</taxon>
        <taxon>Rhizobiaceae</taxon>
        <taxon>Rhizobium/Agrobacterium group</taxon>
        <taxon>Rhizobium</taxon>
    </lineage>
</organism>
<geneLocation type="plasmid" evidence="5 6">
    <name>pRgalR602c</name>
</geneLocation>
<dbReference type="EC" id="2.3.1.47" evidence="5"/>
<dbReference type="Gene3D" id="3.90.1150.10">
    <property type="entry name" value="Aspartate Aminotransferase, domain 1"/>
    <property type="match status" value="1"/>
</dbReference>
<evidence type="ECO:0000259" key="4">
    <source>
        <dbReference type="Pfam" id="PF00155"/>
    </source>
</evidence>
<evidence type="ECO:0000313" key="6">
    <source>
        <dbReference type="Proteomes" id="UP000031368"/>
    </source>
</evidence>
<comment type="cofactor">
    <cofactor evidence="1">
        <name>pyridoxal 5'-phosphate</name>
        <dbReference type="ChEBI" id="CHEBI:597326"/>
    </cofactor>
</comment>
<reference evidence="5 6" key="1">
    <citation type="submission" date="2013-11" db="EMBL/GenBank/DDBJ databases">
        <title>Complete genome sequence of Rhizobium gallicum bv. gallicum R602.</title>
        <authorList>
            <person name="Bustos P."/>
            <person name="Santamaria R.I."/>
            <person name="Lozano L."/>
            <person name="Acosta J.L."/>
            <person name="Ormeno-Orrillo E."/>
            <person name="Rogel M.A."/>
            <person name="Romero D."/>
            <person name="Cevallos M.A."/>
            <person name="Martinez-Romero E."/>
            <person name="Gonzalez V."/>
        </authorList>
    </citation>
    <scope>NUCLEOTIDE SEQUENCE [LARGE SCALE GENOMIC DNA]</scope>
    <source>
        <strain evidence="5 6">R602</strain>
        <plasmid evidence="5 6">pRgalR602c</plasmid>
    </source>
</reference>
<dbReference type="PANTHER" id="PTHR13693">
    <property type="entry name" value="CLASS II AMINOTRANSFERASE/8-AMINO-7-OXONONANOATE SYNTHASE"/>
    <property type="match status" value="1"/>
</dbReference>
<dbReference type="SUPFAM" id="SSF53383">
    <property type="entry name" value="PLP-dependent transferases"/>
    <property type="match status" value="1"/>
</dbReference>
<dbReference type="InterPro" id="IPR015424">
    <property type="entry name" value="PyrdxlP-dep_Trfase"/>
</dbReference>
<protein>
    <submittedName>
        <fullName evidence="5">8-amino-7-oxononanoate synthase</fullName>
        <ecNumber evidence="5">2.3.1.47</ecNumber>
    </submittedName>
</protein>
<dbReference type="Proteomes" id="UP000031368">
    <property type="component" value="Plasmid pRgalR602c"/>
</dbReference>
<feature type="domain" description="Aminotransferase class I/classII large" evidence="4">
    <location>
        <begin position="30"/>
        <end position="358"/>
    </location>
</feature>
<evidence type="ECO:0000313" key="5">
    <source>
        <dbReference type="EMBL" id="AJD45506.1"/>
    </source>
</evidence>
<dbReference type="Pfam" id="PF00155">
    <property type="entry name" value="Aminotran_1_2"/>
    <property type="match status" value="1"/>
</dbReference>
<keyword evidence="5" id="KW-0614">Plasmid</keyword>
<keyword evidence="5" id="KW-0012">Acyltransferase</keyword>
<dbReference type="RefSeq" id="WP_040115709.1">
    <property type="nucleotide sequence ID" value="NZ_CP006880.1"/>
</dbReference>
<dbReference type="InterPro" id="IPR015421">
    <property type="entry name" value="PyrdxlP-dep_Trfase_major"/>
</dbReference>
<dbReference type="Gene3D" id="3.40.640.10">
    <property type="entry name" value="Type I PLP-dependent aspartate aminotransferase-like (Major domain)"/>
    <property type="match status" value="1"/>
</dbReference>
<evidence type="ECO:0000256" key="1">
    <source>
        <dbReference type="ARBA" id="ARBA00001933"/>
    </source>
</evidence>
<dbReference type="GO" id="GO:0008710">
    <property type="term" value="F:8-amino-7-oxononanoate synthase activity"/>
    <property type="evidence" value="ECO:0007669"/>
    <property type="project" value="UniProtKB-EC"/>
</dbReference>
<dbReference type="HOGENOM" id="CLU_015846_11_2_5"/>
<dbReference type="InterPro" id="IPR015422">
    <property type="entry name" value="PyrdxlP-dep_Trfase_small"/>
</dbReference>
<accession>A0A0B4XEJ3</accession>
<dbReference type="EMBL" id="CP006880">
    <property type="protein sequence ID" value="AJD45506.1"/>
    <property type="molecule type" value="Genomic_DNA"/>
</dbReference>
<dbReference type="PANTHER" id="PTHR13693:SF100">
    <property type="entry name" value="8-AMINO-7-OXONONANOATE SYNTHASE"/>
    <property type="match status" value="1"/>
</dbReference>
<name>A0A0B4XEJ3_9HYPH</name>